<reference evidence="1" key="1">
    <citation type="journal article" date="2014" name="Front. Microbiol.">
        <title>High frequency of phylogenetically diverse reductive dehalogenase-homologous genes in deep subseafloor sedimentary metagenomes.</title>
        <authorList>
            <person name="Kawai M."/>
            <person name="Futagami T."/>
            <person name="Toyoda A."/>
            <person name="Takaki Y."/>
            <person name="Nishi S."/>
            <person name="Hori S."/>
            <person name="Arai W."/>
            <person name="Tsubouchi T."/>
            <person name="Morono Y."/>
            <person name="Uchiyama I."/>
            <person name="Ito T."/>
            <person name="Fujiyama A."/>
            <person name="Inagaki F."/>
            <person name="Takami H."/>
        </authorList>
    </citation>
    <scope>NUCLEOTIDE SEQUENCE</scope>
    <source>
        <strain evidence="1">Expedition CK06-06</strain>
    </source>
</reference>
<feature type="non-terminal residue" evidence="1">
    <location>
        <position position="264"/>
    </location>
</feature>
<sequence>SVEFISDMTIGDALNPFELYYPEIIIDKFFVSGWNWFSVNALAEYMSLGNILTCVTDADYIKNQTESATYYDGFGWYGSLEDAGGLDPISLYKIKAVDPCGVSYMGIPVDVALTQIDIVPGWNWIGYLPQCIIPIADALDSLQLEEGDYIKNQIETATYYDGFGWYGSLEELTPGEGYMMRKGTDDILFYPEECPPASASAKKTASADKVWAGSSLNPHQFEYSGTVTAKVFVDGVLAGGEDDLIMAYVDDQLRGVMGGLYFDP</sequence>
<evidence type="ECO:0000313" key="1">
    <source>
        <dbReference type="EMBL" id="GAG09730.1"/>
    </source>
</evidence>
<feature type="non-terminal residue" evidence="1">
    <location>
        <position position="1"/>
    </location>
</feature>
<comment type="caution">
    <text evidence="1">The sequence shown here is derived from an EMBL/GenBank/DDBJ whole genome shotgun (WGS) entry which is preliminary data.</text>
</comment>
<dbReference type="EMBL" id="BARS01029887">
    <property type="protein sequence ID" value="GAG09730.1"/>
    <property type="molecule type" value="Genomic_DNA"/>
</dbReference>
<proteinExistence type="predicted"/>
<organism evidence="1">
    <name type="scientific">marine sediment metagenome</name>
    <dbReference type="NCBI Taxonomy" id="412755"/>
    <lineage>
        <taxon>unclassified sequences</taxon>
        <taxon>metagenomes</taxon>
        <taxon>ecological metagenomes</taxon>
    </lineage>
</organism>
<name>X0UVG8_9ZZZZ</name>
<protein>
    <submittedName>
        <fullName evidence="1">Uncharacterized protein</fullName>
    </submittedName>
</protein>
<gene>
    <name evidence="1" type="ORF">S01H1_46664</name>
</gene>
<dbReference type="AlphaFoldDB" id="X0UVG8"/>
<accession>X0UVG8</accession>